<evidence type="ECO:0000313" key="5">
    <source>
        <dbReference type="EMBL" id="CUO38697.1"/>
    </source>
</evidence>
<dbReference type="GO" id="GO:0000976">
    <property type="term" value="F:transcription cis-regulatory region binding"/>
    <property type="evidence" value="ECO:0007669"/>
    <property type="project" value="TreeGrafter"/>
</dbReference>
<dbReference type="EMBL" id="CYZU01000016">
    <property type="protein sequence ID" value="CUO38697.1"/>
    <property type="molecule type" value="Genomic_DNA"/>
</dbReference>
<dbReference type="GO" id="GO:0003700">
    <property type="term" value="F:DNA-binding transcription factor activity"/>
    <property type="evidence" value="ECO:0007669"/>
    <property type="project" value="TreeGrafter"/>
</dbReference>
<dbReference type="RefSeq" id="WP_055152905.1">
    <property type="nucleotide sequence ID" value="NZ_CYZU01000016.1"/>
</dbReference>
<gene>
    <name evidence="5" type="primary">ccpA_7</name>
    <name evidence="5" type="ORF">ERS852491_02060</name>
</gene>
<keyword evidence="1" id="KW-0805">Transcription regulation</keyword>
<evidence type="ECO:0000256" key="2">
    <source>
        <dbReference type="ARBA" id="ARBA00023125"/>
    </source>
</evidence>
<dbReference type="PROSITE" id="PS50932">
    <property type="entry name" value="HTH_LACI_2"/>
    <property type="match status" value="1"/>
</dbReference>
<dbReference type="Pfam" id="PF00356">
    <property type="entry name" value="LacI"/>
    <property type="match status" value="1"/>
</dbReference>
<dbReference type="SUPFAM" id="SSF53822">
    <property type="entry name" value="Periplasmic binding protein-like I"/>
    <property type="match status" value="1"/>
</dbReference>
<dbReference type="SUPFAM" id="SSF53850">
    <property type="entry name" value="Periplasmic binding protein-like II"/>
    <property type="match status" value="1"/>
</dbReference>
<accession>A0A174EN74</accession>
<evidence type="ECO:0000259" key="4">
    <source>
        <dbReference type="PROSITE" id="PS50932"/>
    </source>
</evidence>
<dbReference type="InterPro" id="IPR028082">
    <property type="entry name" value="Peripla_BP_I"/>
</dbReference>
<dbReference type="Gene3D" id="1.10.260.40">
    <property type="entry name" value="lambda repressor-like DNA-binding domains"/>
    <property type="match status" value="1"/>
</dbReference>
<sequence>MATLKDVAKDAGVSIATVSCCLSGAKNVKPETRARIMDSIEKLKYIPNASARSLKTADSKKIGIVLTDIDDYYHAEIFKGISSYLQNKGFSMNVAFSNNSPDIECDKIDDFVSGNVSGLLIITSQPGNTDFFTTRIKNYNIPTVFIERRPDNMNASFVGFDNVKTAYYLTENLLRKGYQNIALITGSQQFSSEAESIEGYRTALQDYGRPVNPDLIRSANMTKEDGFKAFLTLPLLNQVDAVITTSENAAQGVAEACKIHGSNPSEDIQILTFGEESWSRASLSGITHTSRTAFTLGQKAAGLLMKNIESPVLFEEKTLLFTDEIIHTRLFIPEAKKNSPTVKKTNTAQEPLRILMADLATSHAARLLSENFTRQTGIPAEIDFAAQNELLDKIVEDMGCSQSRYDIYMYDIPWLQYLVQNGMIADITDYIQSDRFHPEAFFPENLENCMFDKHYYGIPIVGGSQILFYRRDLFENRNVQKEFKKMFQIPLSPPRTWTEFNGIASFFTREYNPNSPTLYGTSMAGIVDEELAPEILIRLWSYGGKIWDKYNRVCLNTPENNQAFGSILKTLDYIGRPPFDTAIEQTVEDFCSGKTAMLITYSEYAGQICQSIHNHIIGRVGYEPIPGKTPASVGWNLGMNPCTARSEEACMYFQWLSHKDISIYMTILDGQSPARAPYSSHELLKLYPWMELTEESFEYCRKRTGPYSKNSLIIPQSRIEAALCSVMKNIVNNGMSITEALNNGQEEMQALFKSYGYPKPLHLLG</sequence>
<dbReference type="OrthoDB" id="9770625at2"/>
<dbReference type="PANTHER" id="PTHR30146:SF109">
    <property type="entry name" value="HTH-TYPE TRANSCRIPTIONAL REGULATOR GALS"/>
    <property type="match status" value="1"/>
</dbReference>
<dbReference type="Pfam" id="PF00532">
    <property type="entry name" value="Peripla_BP_1"/>
    <property type="match status" value="1"/>
</dbReference>
<dbReference type="Proteomes" id="UP000095544">
    <property type="component" value="Unassembled WGS sequence"/>
</dbReference>
<dbReference type="Gene3D" id="3.40.190.10">
    <property type="entry name" value="Periplasmic binding protein-like II"/>
    <property type="match status" value="2"/>
</dbReference>
<proteinExistence type="predicted"/>
<evidence type="ECO:0000256" key="1">
    <source>
        <dbReference type="ARBA" id="ARBA00023015"/>
    </source>
</evidence>
<dbReference type="Pfam" id="PF01547">
    <property type="entry name" value="SBP_bac_1"/>
    <property type="match status" value="1"/>
</dbReference>
<dbReference type="InterPro" id="IPR000843">
    <property type="entry name" value="HTH_LacI"/>
</dbReference>
<evidence type="ECO:0000313" key="6">
    <source>
        <dbReference type="Proteomes" id="UP000095544"/>
    </source>
</evidence>
<protein>
    <submittedName>
        <fullName evidence="5">Catabolite control protein</fullName>
    </submittedName>
</protein>
<organism evidence="5 6">
    <name type="scientific">Faecalicatena contorta</name>
    <dbReference type="NCBI Taxonomy" id="39482"/>
    <lineage>
        <taxon>Bacteria</taxon>
        <taxon>Bacillati</taxon>
        <taxon>Bacillota</taxon>
        <taxon>Clostridia</taxon>
        <taxon>Lachnospirales</taxon>
        <taxon>Lachnospiraceae</taxon>
        <taxon>Faecalicatena</taxon>
    </lineage>
</organism>
<keyword evidence="2" id="KW-0238">DNA-binding</keyword>
<dbReference type="Gene3D" id="3.40.50.2300">
    <property type="match status" value="2"/>
</dbReference>
<dbReference type="CDD" id="cd01392">
    <property type="entry name" value="HTH_LacI"/>
    <property type="match status" value="1"/>
</dbReference>
<dbReference type="InterPro" id="IPR001761">
    <property type="entry name" value="Peripla_BP/Lac1_sug-bd_dom"/>
</dbReference>
<dbReference type="AlphaFoldDB" id="A0A174EN74"/>
<dbReference type="SUPFAM" id="SSF47413">
    <property type="entry name" value="lambda repressor-like DNA-binding domains"/>
    <property type="match status" value="1"/>
</dbReference>
<keyword evidence="3" id="KW-0804">Transcription</keyword>
<dbReference type="PANTHER" id="PTHR30146">
    <property type="entry name" value="LACI-RELATED TRANSCRIPTIONAL REPRESSOR"/>
    <property type="match status" value="1"/>
</dbReference>
<dbReference type="CDD" id="cd06267">
    <property type="entry name" value="PBP1_LacI_sugar_binding-like"/>
    <property type="match status" value="1"/>
</dbReference>
<dbReference type="SMART" id="SM00354">
    <property type="entry name" value="HTH_LACI"/>
    <property type="match status" value="1"/>
</dbReference>
<dbReference type="InterPro" id="IPR010982">
    <property type="entry name" value="Lambda_DNA-bd_dom_sf"/>
</dbReference>
<name>A0A174EN74_9FIRM</name>
<feature type="domain" description="HTH lacI-type" evidence="4">
    <location>
        <begin position="2"/>
        <end position="56"/>
    </location>
</feature>
<dbReference type="STRING" id="39482.ERS852491_02060"/>
<reference evidence="5 6" key="1">
    <citation type="submission" date="2015-09" db="EMBL/GenBank/DDBJ databases">
        <authorList>
            <consortium name="Pathogen Informatics"/>
        </authorList>
    </citation>
    <scope>NUCLEOTIDE SEQUENCE [LARGE SCALE GENOMIC DNA]</scope>
    <source>
        <strain evidence="5 6">2789STDY5834876</strain>
    </source>
</reference>
<evidence type="ECO:0000256" key="3">
    <source>
        <dbReference type="ARBA" id="ARBA00023163"/>
    </source>
</evidence>
<dbReference type="InterPro" id="IPR006059">
    <property type="entry name" value="SBP"/>
</dbReference>